<proteinExistence type="predicted"/>
<dbReference type="EMBL" id="DQVW01000110">
    <property type="protein sequence ID" value="HIQ32930.1"/>
    <property type="molecule type" value="Genomic_DNA"/>
</dbReference>
<accession>A0A833EBH7</accession>
<reference evidence="1" key="1">
    <citation type="journal article" date="2020" name="ISME J.">
        <title>Gammaproteobacteria mediating utilization of methyl-, sulfur- and petroleum organic compounds in deep ocean hydrothermal plumes.</title>
        <authorList>
            <person name="Zhou Z."/>
            <person name="Liu Y."/>
            <person name="Pan J."/>
            <person name="Cron B.R."/>
            <person name="Toner B.M."/>
            <person name="Anantharaman K."/>
            <person name="Breier J.A."/>
            <person name="Dick G.J."/>
            <person name="Li M."/>
        </authorList>
    </citation>
    <scope>NUCLEOTIDE SEQUENCE</scope>
    <source>
        <strain evidence="1">SZUA-1534</strain>
    </source>
</reference>
<sequence>MENIVLEETIPKVDNTTIYNNTPTSREEKHPVRNISLEDLFLDLPYSNVIRVSEGKGKGIVKIYEKDGRRISFDVRDYKPNLDNPRFLKVLKERRPFRYGIYYSYKYISQYGNNTSVDYCYYREVGRYHIIMGFDREDEFVREMWLRWNEYIESIQPTGRNYEGED</sequence>
<gene>
    <name evidence="1" type="ORF">EYH55_05585</name>
</gene>
<protein>
    <submittedName>
        <fullName evidence="1">Uncharacterized protein</fullName>
    </submittedName>
</protein>
<organism evidence="1 2">
    <name type="scientific">Methanothermococcus okinawensis</name>
    <dbReference type="NCBI Taxonomy" id="155863"/>
    <lineage>
        <taxon>Archaea</taxon>
        <taxon>Methanobacteriati</taxon>
        <taxon>Methanobacteriota</taxon>
        <taxon>Methanomada group</taxon>
        <taxon>Methanococci</taxon>
        <taxon>Methanococcales</taxon>
        <taxon>Methanococcaceae</taxon>
        <taxon>Methanothermococcus</taxon>
    </lineage>
</organism>
<evidence type="ECO:0000313" key="2">
    <source>
        <dbReference type="Proteomes" id="UP000623215"/>
    </source>
</evidence>
<dbReference type="AlphaFoldDB" id="A0A833EBH7"/>
<name>A0A833EBH7_9EURY</name>
<evidence type="ECO:0000313" key="1">
    <source>
        <dbReference type="EMBL" id="HIQ32930.1"/>
    </source>
</evidence>
<comment type="caution">
    <text evidence="1">The sequence shown here is derived from an EMBL/GenBank/DDBJ whole genome shotgun (WGS) entry which is preliminary data.</text>
</comment>
<dbReference type="Proteomes" id="UP000623215">
    <property type="component" value="Unassembled WGS sequence"/>
</dbReference>